<feature type="transmembrane region" description="Helical" evidence="1">
    <location>
        <begin position="272"/>
        <end position="292"/>
    </location>
</feature>
<reference evidence="2 3" key="1">
    <citation type="submission" date="2019-07" db="EMBL/GenBank/DDBJ databases">
        <title>Pseudomonas mangiferae sp. nov., isolated from bark of mango tree in Thailand.</title>
        <authorList>
            <person name="Srisuk N."/>
            <person name="Anurat P."/>
        </authorList>
    </citation>
    <scope>NUCLEOTIDE SEQUENCE [LARGE SCALE GENOMIC DNA]</scope>
    <source>
        <strain evidence="2 3">DMKU_BBB3-04</strain>
    </source>
</reference>
<evidence type="ECO:0000256" key="1">
    <source>
        <dbReference type="SAM" id="Phobius"/>
    </source>
</evidence>
<name>A0A553H2D8_9PSED</name>
<evidence type="ECO:0000313" key="2">
    <source>
        <dbReference type="EMBL" id="TRX75918.1"/>
    </source>
</evidence>
<feature type="transmembrane region" description="Helical" evidence="1">
    <location>
        <begin position="65"/>
        <end position="89"/>
    </location>
</feature>
<gene>
    <name evidence="2" type="ORF">FM069_05640</name>
</gene>
<comment type="caution">
    <text evidence="2">The sequence shown here is derived from an EMBL/GenBank/DDBJ whole genome shotgun (WGS) entry which is preliminary data.</text>
</comment>
<keyword evidence="1" id="KW-0472">Membrane</keyword>
<proteinExistence type="predicted"/>
<keyword evidence="3" id="KW-1185">Reference proteome</keyword>
<feature type="transmembrane region" description="Helical" evidence="1">
    <location>
        <begin position="109"/>
        <end position="129"/>
    </location>
</feature>
<dbReference type="Proteomes" id="UP000315235">
    <property type="component" value="Unassembled WGS sequence"/>
</dbReference>
<feature type="transmembrane region" description="Helical" evidence="1">
    <location>
        <begin position="20"/>
        <end position="53"/>
    </location>
</feature>
<organism evidence="2 3">
    <name type="scientific">Pseudomonas mangiferae</name>
    <dbReference type="NCBI Taxonomy" id="2593654"/>
    <lineage>
        <taxon>Bacteria</taxon>
        <taxon>Pseudomonadati</taxon>
        <taxon>Pseudomonadota</taxon>
        <taxon>Gammaproteobacteria</taxon>
        <taxon>Pseudomonadales</taxon>
        <taxon>Pseudomonadaceae</taxon>
        <taxon>Pseudomonas</taxon>
    </lineage>
</organism>
<keyword evidence="1" id="KW-0812">Transmembrane</keyword>
<keyword evidence="1" id="KW-1133">Transmembrane helix</keyword>
<dbReference type="RefSeq" id="WP_143487310.1">
    <property type="nucleotide sequence ID" value="NZ_VJOY01000003.1"/>
</dbReference>
<dbReference type="OrthoDB" id="7032238at2"/>
<dbReference type="AlphaFoldDB" id="A0A553H2D8"/>
<accession>A0A553H2D8</accession>
<protein>
    <submittedName>
        <fullName evidence="2">Uncharacterized protein</fullName>
    </submittedName>
</protein>
<sequence>MNETFAAYSASSEDPSSRSAVSWGAIFAGAAAAAALSLILILLGAGLGFSAVSPWANDGVGADKIGIGGIVWIALTQIVASGLGGYVAGRLRVKWVSLHHDEVYFRDTAHGFLAWAVATLVTATLVLSATGSLIGGAVKAGTTVAAGAATAVGATAASAADGSDQTFGYYVDTLFRTDRPAAVSDDAVRSEVARIFGKTLANAKDTGDLQLSAEDRNYLAQVVAQRSNLTVPEAEQRVDAVFAQARQAVQEAKAAALKAADDARKVAAWTSLWMFIALLCGAFVGSLGATFGGRQREAVVYLTARDGTYATTVDRR</sequence>
<dbReference type="EMBL" id="VJOY01000003">
    <property type="protein sequence ID" value="TRX75918.1"/>
    <property type="molecule type" value="Genomic_DNA"/>
</dbReference>
<evidence type="ECO:0000313" key="3">
    <source>
        <dbReference type="Proteomes" id="UP000315235"/>
    </source>
</evidence>